<protein>
    <submittedName>
        <fullName evidence="3">DUF2062 domain-containing protein</fullName>
    </submittedName>
</protein>
<feature type="domain" description="DUF2062" evidence="2">
    <location>
        <begin position="7"/>
        <end position="140"/>
    </location>
</feature>
<dbReference type="OrthoDB" id="370141at2"/>
<organism evidence="3 4">
    <name type="scientific">Idiomarina fontislapidosi</name>
    <dbReference type="NCBI Taxonomy" id="263723"/>
    <lineage>
        <taxon>Bacteria</taxon>
        <taxon>Pseudomonadati</taxon>
        <taxon>Pseudomonadota</taxon>
        <taxon>Gammaproteobacteria</taxon>
        <taxon>Alteromonadales</taxon>
        <taxon>Idiomarinaceae</taxon>
        <taxon>Idiomarina</taxon>
    </lineage>
</organism>
<evidence type="ECO:0000313" key="4">
    <source>
        <dbReference type="Proteomes" id="UP000287330"/>
    </source>
</evidence>
<dbReference type="Proteomes" id="UP000287330">
    <property type="component" value="Unassembled WGS sequence"/>
</dbReference>
<keyword evidence="4" id="KW-1185">Reference proteome</keyword>
<dbReference type="InterPro" id="IPR018639">
    <property type="entry name" value="DUF2062"/>
</dbReference>
<keyword evidence="1" id="KW-0812">Transmembrane</keyword>
<keyword evidence="1" id="KW-0472">Membrane</keyword>
<feature type="transmembrane region" description="Helical" evidence="1">
    <location>
        <begin position="49"/>
        <end position="72"/>
    </location>
</feature>
<evidence type="ECO:0000256" key="1">
    <source>
        <dbReference type="SAM" id="Phobius"/>
    </source>
</evidence>
<evidence type="ECO:0000259" key="2">
    <source>
        <dbReference type="Pfam" id="PF09835"/>
    </source>
</evidence>
<gene>
    <name evidence="3" type="ORF">CWE25_06060</name>
</gene>
<dbReference type="EMBL" id="PIPV01000003">
    <property type="protein sequence ID" value="RUO57231.1"/>
    <property type="molecule type" value="Genomic_DNA"/>
</dbReference>
<dbReference type="Pfam" id="PF09835">
    <property type="entry name" value="DUF2062"/>
    <property type="match status" value="1"/>
</dbReference>
<dbReference type="InterPro" id="IPR019935">
    <property type="entry name" value="CHP03546"/>
</dbReference>
<evidence type="ECO:0000313" key="3">
    <source>
        <dbReference type="EMBL" id="RUO57231.1"/>
    </source>
</evidence>
<dbReference type="AlphaFoldDB" id="A0A432Y8L2"/>
<name>A0A432Y8L2_9GAMM</name>
<keyword evidence="1" id="KW-1133">Transmembrane helix</keyword>
<proteinExistence type="predicted"/>
<sequence length="168" mass="18862">MLTLLARILKALNSETSARSLAIAVVLGMFLGLTPLLRVHNLIILLAALIFRVNLSLFLVSFAVFSGVAYLLDPMFHSFGESILRADSWQAIYEAVYATAIGRVSLFYHTITIGSFVFSLIVSPIVWGTAYYIVINYRKRIQATFNKLKIVRVLKGSRLWQVYSDLRG</sequence>
<dbReference type="NCBIfam" id="TIGR03546">
    <property type="entry name" value="TIGR03546 family protein"/>
    <property type="match status" value="1"/>
</dbReference>
<feature type="transmembrane region" description="Helical" evidence="1">
    <location>
        <begin position="20"/>
        <end position="37"/>
    </location>
</feature>
<comment type="caution">
    <text evidence="3">The sequence shown here is derived from an EMBL/GenBank/DDBJ whole genome shotgun (WGS) entry which is preliminary data.</text>
</comment>
<accession>A0A432Y8L2</accession>
<feature type="transmembrane region" description="Helical" evidence="1">
    <location>
        <begin position="106"/>
        <end position="134"/>
    </location>
</feature>
<reference evidence="4" key="1">
    <citation type="journal article" date="2018" name="Front. Microbiol.">
        <title>Genome-Based Analysis Reveals the Taxonomy and Diversity of the Family Idiomarinaceae.</title>
        <authorList>
            <person name="Liu Y."/>
            <person name="Lai Q."/>
            <person name="Shao Z."/>
        </authorList>
    </citation>
    <scope>NUCLEOTIDE SEQUENCE [LARGE SCALE GENOMIC DNA]</scope>
    <source>
        <strain evidence="4">F23</strain>
    </source>
</reference>
<dbReference type="RefSeq" id="WP_110573910.1">
    <property type="nucleotide sequence ID" value="NZ_PIPV01000003.1"/>
</dbReference>